<dbReference type="Proteomes" id="UP000053424">
    <property type="component" value="Unassembled WGS sequence"/>
</dbReference>
<keyword evidence="2" id="KW-1185">Reference proteome</keyword>
<name>A0A0C2X9N1_HEBCY</name>
<dbReference type="EMBL" id="KN831863">
    <property type="protein sequence ID" value="KIM34738.1"/>
    <property type="molecule type" value="Genomic_DNA"/>
</dbReference>
<proteinExistence type="predicted"/>
<organism evidence="1 2">
    <name type="scientific">Hebeloma cylindrosporum</name>
    <dbReference type="NCBI Taxonomy" id="76867"/>
    <lineage>
        <taxon>Eukaryota</taxon>
        <taxon>Fungi</taxon>
        <taxon>Dikarya</taxon>
        <taxon>Basidiomycota</taxon>
        <taxon>Agaricomycotina</taxon>
        <taxon>Agaricomycetes</taxon>
        <taxon>Agaricomycetidae</taxon>
        <taxon>Agaricales</taxon>
        <taxon>Agaricineae</taxon>
        <taxon>Hymenogastraceae</taxon>
        <taxon>Hebeloma</taxon>
    </lineage>
</organism>
<reference evidence="2" key="2">
    <citation type="submission" date="2015-01" db="EMBL/GenBank/DDBJ databases">
        <title>Evolutionary Origins and Diversification of the Mycorrhizal Mutualists.</title>
        <authorList>
            <consortium name="DOE Joint Genome Institute"/>
            <consortium name="Mycorrhizal Genomics Consortium"/>
            <person name="Kohler A."/>
            <person name="Kuo A."/>
            <person name="Nagy L.G."/>
            <person name="Floudas D."/>
            <person name="Copeland A."/>
            <person name="Barry K.W."/>
            <person name="Cichocki N."/>
            <person name="Veneault-Fourrey C."/>
            <person name="LaButti K."/>
            <person name="Lindquist E.A."/>
            <person name="Lipzen A."/>
            <person name="Lundell T."/>
            <person name="Morin E."/>
            <person name="Murat C."/>
            <person name="Riley R."/>
            <person name="Ohm R."/>
            <person name="Sun H."/>
            <person name="Tunlid A."/>
            <person name="Henrissat B."/>
            <person name="Grigoriev I.V."/>
            <person name="Hibbett D.S."/>
            <person name="Martin F."/>
        </authorList>
    </citation>
    <scope>NUCLEOTIDE SEQUENCE [LARGE SCALE GENOMIC DNA]</scope>
    <source>
        <strain evidence="2">h7</strain>
    </source>
</reference>
<sequence length="110" mass="11708">MELHLFEASSFISKDSICGGDFFNGSASSDTQKKTAIGTVKAATGALGFTEEHPNRPDPLVITTGHPFPLLPDAHLPLHYLAPSTAGLLHCPAHPAIVILHNHQSLNLVH</sequence>
<dbReference type="HOGENOM" id="CLU_2171397_0_0_1"/>
<protein>
    <submittedName>
        <fullName evidence="1">Uncharacterized protein</fullName>
    </submittedName>
</protein>
<evidence type="ECO:0000313" key="2">
    <source>
        <dbReference type="Proteomes" id="UP000053424"/>
    </source>
</evidence>
<gene>
    <name evidence="1" type="ORF">M413DRAFT_33065</name>
</gene>
<dbReference type="AlphaFoldDB" id="A0A0C2X9N1"/>
<evidence type="ECO:0000313" key="1">
    <source>
        <dbReference type="EMBL" id="KIM34738.1"/>
    </source>
</evidence>
<accession>A0A0C2X9N1</accession>
<reference evidence="1 2" key="1">
    <citation type="submission" date="2014-04" db="EMBL/GenBank/DDBJ databases">
        <authorList>
            <consortium name="DOE Joint Genome Institute"/>
            <person name="Kuo A."/>
            <person name="Gay G."/>
            <person name="Dore J."/>
            <person name="Kohler A."/>
            <person name="Nagy L.G."/>
            <person name="Floudas D."/>
            <person name="Copeland A."/>
            <person name="Barry K.W."/>
            <person name="Cichocki N."/>
            <person name="Veneault-Fourrey C."/>
            <person name="LaButti K."/>
            <person name="Lindquist E.A."/>
            <person name="Lipzen A."/>
            <person name="Lundell T."/>
            <person name="Morin E."/>
            <person name="Murat C."/>
            <person name="Sun H."/>
            <person name="Tunlid A."/>
            <person name="Henrissat B."/>
            <person name="Grigoriev I.V."/>
            <person name="Hibbett D.S."/>
            <person name="Martin F."/>
            <person name="Nordberg H.P."/>
            <person name="Cantor M.N."/>
            <person name="Hua S.X."/>
        </authorList>
    </citation>
    <scope>NUCLEOTIDE SEQUENCE [LARGE SCALE GENOMIC DNA]</scope>
    <source>
        <strain evidence="2">h7</strain>
    </source>
</reference>